<comment type="caution">
    <text evidence="1">The sequence shown here is derived from an EMBL/GenBank/DDBJ whole genome shotgun (WGS) entry which is preliminary data.</text>
</comment>
<gene>
    <name evidence="1" type="ORF">GALL_173690</name>
</gene>
<evidence type="ECO:0000313" key="1">
    <source>
        <dbReference type="EMBL" id="OIR00496.1"/>
    </source>
</evidence>
<organism evidence="1">
    <name type="scientific">mine drainage metagenome</name>
    <dbReference type="NCBI Taxonomy" id="410659"/>
    <lineage>
        <taxon>unclassified sequences</taxon>
        <taxon>metagenomes</taxon>
        <taxon>ecological metagenomes</taxon>
    </lineage>
</organism>
<proteinExistence type="predicted"/>
<dbReference type="EMBL" id="MLJW01000094">
    <property type="protein sequence ID" value="OIR00496.1"/>
    <property type="molecule type" value="Genomic_DNA"/>
</dbReference>
<accession>A0A1J5S8X3</accession>
<sequence length="146" mass="16791">MIVLSVWDYLMKYDRIRHQFLLDPALSEKLDKLSRGPGVTKSEIVAKAVAAFIERRAETELDQRYGKRLDRLSRDLDRARRDIEMILESLALFIRFTITLNAHTPVPDKATQAVAEARFQKFVEQVGRQIAGGKSTLGHRDEREIP</sequence>
<dbReference type="AlphaFoldDB" id="A0A1J5S8X3"/>
<name>A0A1J5S8X3_9ZZZZ</name>
<reference evidence="1" key="1">
    <citation type="submission" date="2016-10" db="EMBL/GenBank/DDBJ databases">
        <title>Sequence of Gallionella enrichment culture.</title>
        <authorList>
            <person name="Poehlein A."/>
            <person name="Muehling M."/>
            <person name="Daniel R."/>
        </authorList>
    </citation>
    <scope>NUCLEOTIDE SEQUENCE</scope>
</reference>
<protein>
    <submittedName>
        <fullName evidence="1">Uncharacterized protein</fullName>
    </submittedName>
</protein>